<dbReference type="InterPro" id="IPR006482">
    <property type="entry name" value="Cas7_Csh2/Csh2"/>
</dbReference>
<accession>A0A174KW37</accession>
<feature type="compositionally biased region" description="Basic and acidic residues" evidence="1">
    <location>
        <begin position="161"/>
        <end position="179"/>
    </location>
</feature>
<dbReference type="RefSeq" id="WP_055268079.1">
    <property type="nucleotide sequence ID" value="NZ_CABIXQ010000027.1"/>
</dbReference>
<gene>
    <name evidence="2" type="ORF">ERS852471_03069</name>
</gene>
<evidence type="ECO:0000313" key="2">
    <source>
        <dbReference type="EMBL" id="CUP13695.1"/>
    </source>
</evidence>
<reference evidence="2 3" key="1">
    <citation type="submission" date="2015-09" db="EMBL/GenBank/DDBJ databases">
        <authorList>
            <consortium name="Pathogen Informatics"/>
        </authorList>
    </citation>
    <scope>NUCLEOTIDE SEQUENCE [LARGE SCALE GENOMIC DNA]</scope>
    <source>
        <strain evidence="2 3">2789STDY5834856</strain>
    </source>
</reference>
<dbReference type="Proteomes" id="UP000095594">
    <property type="component" value="Unassembled WGS sequence"/>
</dbReference>
<protein>
    <submittedName>
        <fullName evidence="2">Uncharacterized protein predicted to be involved in DNA repair</fullName>
    </submittedName>
</protein>
<dbReference type="Pfam" id="PF05107">
    <property type="entry name" value="Cas_Cas7"/>
    <property type="match status" value="1"/>
</dbReference>
<evidence type="ECO:0000256" key="1">
    <source>
        <dbReference type="SAM" id="MobiDB-lite"/>
    </source>
</evidence>
<sequence length="325" mass="36731">MNKRVYGVIGISSKMANWNADFTGYPKTTSNGEVFGSDKALKYPMKKMWDENGEKVLYIKSMKLSQKEDKKKGTVESILVPRTLKERYEQIFSVEDLKKTKDTAEVLKNLFNSIDVKNFGATFAEEGNNISITGAVQIGQGLNKYEDTAADEQQILSPFRDGKDLEKKQKKDEDAEEAKNSTLGTKIVSTEAHYFYPFSINPLAYKEYKELGVTEGYTEDDYKKFKNAALVSATSYATNAKIGCENEFALFVETEQDLYLPNLSQYINFEKGVDKDVIEIKCGELLGKLGNKIKSIEVYYNPYTTEIESDIEGAKLLDIFTQTEV</sequence>
<proteinExistence type="predicted"/>
<evidence type="ECO:0000313" key="3">
    <source>
        <dbReference type="Proteomes" id="UP000095594"/>
    </source>
</evidence>
<organism evidence="2 3">
    <name type="scientific">Clostridium disporicum</name>
    <dbReference type="NCBI Taxonomy" id="84024"/>
    <lineage>
        <taxon>Bacteria</taxon>
        <taxon>Bacillati</taxon>
        <taxon>Bacillota</taxon>
        <taxon>Clostridia</taxon>
        <taxon>Eubacteriales</taxon>
        <taxon>Clostridiaceae</taxon>
        <taxon>Clostridium</taxon>
    </lineage>
</organism>
<name>A0A174KW37_9CLOT</name>
<dbReference type="EMBL" id="CYZX01000027">
    <property type="protein sequence ID" value="CUP13695.1"/>
    <property type="molecule type" value="Genomic_DNA"/>
</dbReference>
<dbReference type="GO" id="GO:0043571">
    <property type="term" value="P:maintenance of CRISPR repeat elements"/>
    <property type="evidence" value="ECO:0007669"/>
    <property type="project" value="InterPro"/>
</dbReference>
<feature type="region of interest" description="Disordered" evidence="1">
    <location>
        <begin position="161"/>
        <end position="181"/>
    </location>
</feature>
<dbReference type="OrthoDB" id="834695at2"/>
<dbReference type="AlphaFoldDB" id="A0A174KW37"/>